<dbReference type="PANTHER" id="PTHR43861">
    <property type="entry name" value="TRANS-ACONITATE 2-METHYLTRANSFERASE-RELATED"/>
    <property type="match status" value="1"/>
</dbReference>
<name>A0AA40FE07_9HYME</name>
<gene>
    <name evidence="2" type="ORF">K0M31_018058</name>
</gene>
<evidence type="ECO:0000259" key="1">
    <source>
        <dbReference type="Pfam" id="PF08242"/>
    </source>
</evidence>
<dbReference type="PANTHER" id="PTHR43861:SF1">
    <property type="entry name" value="TRANS-ACONITATE 2-METHYLTRANSFERASE"/>
    <property type="match status" value="1"/>
</dbReference>
<reference evidence="2" key="1">
    <citation type="submission" date="2021-10" db="EMBL/GenBank/DDBJ databases">
        <title>Melipona bicolor Genome sequencing and assembly.</title>
        <authorList>
            <person name="Araujo N.S."/>
            <person name="Arias M.C."/>
        </authorList>
    </citation>
    <scope>NUCLEOTIDE SEQUENCE</scope>
    <source>
        <strain evidence="2">USP_2M_L1-L4_2017</strain>
        <tissue evidence="2">Whole body</tissue>
    </source>
</reference>
<dbReference type="InterPro" id="IPR029063">
    <property type="entry name" value="SAM-dependent_MTases_sf"/>
</dbReference>
<feature type="domain" description="Methyltransferase type 12" evidence="1">
    <location>
        <begin position="37"/>
        <end position="134"/>
    </location>
</feature>
<dbReference type="AlphaFoldDB" id="A0AA40FE07"/>
<keyword evidence="3" id="KW-1185">Reference proteome</keyword>
<dbReference type="InterPro" id="IPR013217">
    <property type="entry name" value="Methyltransf_12"/>
</dbReference>
<dbReference type="Gene3D" id="3.40.50.150">
    <property type="entry name" value="Vaccinia Virus protein VP39"/>
    <property type="match status" value="1"/>
</dbReference>
<organism evidence="2 3">
    <name type="scientific">Melipona bicolor</name>
    <dbReference type="NCBI Taxonomy" id="60889"/>
    <lineage>
        <taxon>Eukaryota</taxon>
        <taxon>Metazoa</taxon>
        <taxon>Ecdysozoa</taxon>
        <taxon>Arthropoda</taxon>
        <taxon>Hexapoda</taxon>
        <taxon>Insecta</taxon>
        <taxon>Pterygota</taxon>
        <taxon>Neoptera</taxon>
        <taxon>Endopterygota</taxon>
        <taxon>Hymenoptera</taxon>
        <taxon>Apocrita</taxon>
        <taxon>Aculeata</taxon>
        <taxon>Apoidea</taxon>
        <taxon>Anthophila</taxon>
        <taxon>Apidae</taxon>
        <taxon>Melipona</taxon>
    </lineage>
</organism>
<protein>
    <recommendedName>
        <fullName evidence="1">Methyltransferase type 12 domain-containing protein</fullName>
    </recommendedName>
</protein>
<evidence type="ECO:0000313" key="2">
    <source>
        <dbReference type="EMBL" id="KAK1116776.1"/>
    </source>
</evidence>
<sequence length="283" mass="32980">MHMVEEYINASRSQHRDASEIIEEFKKQISEMKGKCIDIGCGPGDVSNNLILPRLSPEAELVGADISTAMIDHAKQKYQNEKRMSFLQLDIETPIFPDEELERYSNVLSFYCLHWCQNPRIAFENIYNLLKPEGSALVMFLAWNNGFDAYIKLSEDPRFKSYMTDASRFVPYFHRCNSQASLRDMLKDVGFEILHCSRREKSFVYQNMEIFKRHMIAVNPFISRMPDHLREEFEDVMLRELVSLKILIPKESDDGPQGSSILDKYYIFVAHMKKPPDTCSKTH</sequence>
<proteinExistence type="predicted"/>
<dbReference type="Pfam" id="PF08242">
    <property type="entry name" value="Methyltransf_12"/>
    <property type="match status" value="1"/>
</dbReference>
<dbReference type="EMBL" id="JAHYIQ010000062">
    <property type="protein sequence ID" value="KAK1116776.1"/>
    <property type="molecule type" value="Genomic_DNA"/>
</dbReference>
<dbReference type="CDD" id="cd02440">
    <property type="entry name" value="AdoMet_MTases"/>
    <property type="match status" value="1"/>
</dbReference>
<dbReference type="SUPFAM" id="SSF53335">
    <property type="entry name" value="S-adenosyl-L-methionine-dependent methyltransferases"/>
    <property type="match status" value="1"/>
</dbReference>
<evidence type="ECO:0000313" key="3">
    <source>
        <dbReference type="Proteomes" id="UP001177670"/>
    </source>
</evidence>
<accession>A0AA40FE07</accession>
<comment type="caution">
    <text evidence="2">The sequence shown here is derived from an EMBL/GenBank/DDBJ whole genome shotgun (WGS) entry which is preliminary data.</text>
</comment>
<dbReference type="Proteomes" id="UP001177670">
    <property type="component" value="Unassembled WGS sequence"/>
</dbReference>